<dbReference type="PANTHER" id="PTHR30570">
    <property type="entry name" value="PERIPLASMIC PHOSPHATE BINDING COMPONENT OF PHOSPHATE ABC TRANSPORTER"/>
    <property type="match status" value="1"/>
</dbReference>
<evidence type="ECO:0000256" key="1">
    <source>
        <dbReference type="ARBA" id="ARBA00022729"/>
    </source>
</evidence>
<feature type="chain" id="PRO_5001755240" description="PBP domain-containing protein" evidence="2">
    <location>
        <begin position="24"/>
        <end position="265"/>
    </location>
</feature>
<organism evidence="4 5">
    <name type="scientific">Candidatus Moduliflexus flocculans</name>
    <dbReference type="NCBI Taxonomy" id="1499966"/>
    <lineage>
        <taxon>Bacteria</taxon>
        <taxon>Candidatus Moduliflexota</taxon>
        <taxon>Candidatus Moduliflexia</taxon>
        <taxon>Candidatus Moduliflexales</taxon>
        <taxon>Candidatus Moduliflexaceae</taxon>
    </lineage>
</organism>
<dbReference type="InterPro" id="IPR050811">
    <property type="entry name" value="Phosphate_ABC_transporter"/>
</dbReference>
<gene>
    <name evidence="4" type="ORF">U14_05076</name>
</gene>
<dbReference type="EMBL" id="DF820460">
    <property type="protein sequence ID" value="GAK53802.1"/>
    <property type="molecule type" value="Genomic_DNA"/>
</dbReference>
<dbReference type="PANTHER" id="PTHR30570:SF1">
    <property type="entry name" value="PHOSPHATE-BINDING PROTEIN PSTS"/>
    <property type="match status" value="1"/>
</dbReference>
<keyword evidence="5" id="KW-1185">Reference proteome</keyword>
<dbReference type="SUPFAM" id="SSF53850">
    <property type="entry name" value="Periplasmic binding protein-like II"/>
    <property type="match status" value="1"/>
</dbReference>
<dbReference type="HOGENOM" id="CLU_026228_7_0_0"/>
<feature type="domain" description="PBP" evidence="3">
    <location>
        <begin position="23"/>
        <end position="250"/>
    </location>
</feature>
<dbReference type="Proteomes" id="UP000030700">
    <property type="component" value="Unassembled WGS sequence"/>
</dbReference>
<accession>A0A081BQX1</accession>
<dbReference type="STRING" id="1499966.U14_05076"/>
<reference evidence="4 5" key="1">
    <citation type="journal article" date="2015" name="PeerJ">
        <title>First genomic representation of candidate bacterial phylum KSB3 points to enhanced environmental sensing as a trigger of wastewater bulking.</title>
        <authorList>
            <person name="Sekiguchi Y."/>
            <person name="Ohashi A."/>
            <person name="Parks D.H."/>
            <person name="Yamauchi T."/>
            <person name="Tyson G.W."/>
            <person name="Hugenholtz P."/>
        </authorList>
    </citation>
    <scope>NUCLEOTIDE SEQUENCE [LARGE SCALE GENOMIC DNA]</scope>
</reference>
<name>A0A081BQX1_9BACT</name>
<evidence type="ECO:0000259" key="3">
    <source>
        <dbReference type="Pfam" id="PF12849"/>
    </source>
</evidence>
<dbReference type="InterPro" id="IPR024370">
    <property type="entry name" value="PBP_domain"/>
</dbReference>
<keyword evidence="1 2" id="KW-0732">Signal</keyword>
<evidence type="ECO:0000313" key="5">
    <source>
        <dbReference type="Proteomes" id="UP000030700"/>
    </source>
</evidence>
<evidence type="ECO:0000313" key="4">
    <source>
        <dbReference type="EMBL" id="GAK53802.1"/>
    </source>
</evidence>
<evidence type="ECO:0000256" key="2">
    <source>
        <dbReference type="SAM" id="SignalP"/>
    </source>
</evidence>
<sequence>MKYMNRMLIGVVLSAFMAMSSVAAEELTIVGTGSGVGILAAIGEAFSQANPDVKIILPESIGTGGGIKAVGRDEFLLGRVARELQEKEKPYGLSYIAYAKYPVVFFANKSVSVTNLTAQQVLDIYSGKITNWKEVGGNDANIRVVQRQEGDSSLEVLLAAFPGFKELVVTEKAKTTFSDPETEETVLNTENVIAYGSYSNVKALDVTTLTIDGKSPTDADYPYVGTLGFVYKEANYASNIKKFVEFATSDAAREVITSAGGIPLP</sequence>
<dbReference type="Gene3D" id="3.40.190.10">
    <property type="entry name" value="Periplasmic binding protein-like II"/>
    <property type="match status" value="2"/>
</dbReference>
<protein>
    <recommendedName>
        <fullName evidence="3">PBP domain-containing protein</fullName>
    </recommendedName>
</protein>
<dbReference type="AlphaFoldDB" id="A0A081BQX1"/>
<feature type="signal peptide" evidence="2">
    <location>
        <begin position="1"/>
        <end position="23"/>
    </location>
</feature>
<dbReference type="Pfam" id="PF12849">
    <property type="entry name" value="PBP_like_2"/>
    <property type="match status" value="1"/>
</dbReference>
<proteinExistence type="predicted"/>